<evidence type="ECO:0000313" key="2">
    <source>
        <dbReference type="Proteomes" id="UP001361570"/>
    </source>
</evidence>
<comment type="caution">
    <text evidence="1">The sequence shown here is derived from an EMBL/GenBank/DDBJ whole genome shotgun (WGS) entry which is preliminary data.</text>
</comment>
<evidence type="ECO:0000313" key="1">
    <source>
        <dbReference type="EMBL" id="MEI4270606.1"/>
    </source>
</evidence>
<gene>
    <name evidence="1" type="ORF">TEK04_02620</name>
</gene>
<name>A0ABU8DP68_9ACTN</name>
<accession>A0ABU8DP68</accession>
<keyword evidence="2" id="KW-1185">Reference proteome</keyword>
<sequence length="295" mass="29391">MPDLVAAGDATPVDPSWASMYTGSQLLLIGRPGDAIEVSARQDIAADGSIVAAPFVDVAEADGTGVVEGAGLGTARIRVVRNGAVVVDQTVVGGQEAQEGTAEQLDLSAALAAAAGDPEQSLVRMMAQEVLNRLGLAPSAVVVGVRWGGPIGNANLAATSAVVTVRLPSGATVVVGAVGSEQQAGDTFVTVAPCAQAILPAGTDVDRLLVAMRCDLTALADGRSLGNQLVVVPPVGTAEVQLTGAGGEVIDSRELTGPVYVEPAPDGVVGAVALAADDEVLARMPLLGVAPLQVD</sequence>
<dbReference type="EMBL" id="JBAPLU010000002">
    <property type="protein sequence ID" value="MEI4270606.1"/>
    <property type="molecule type" value="Genomic_DNA"/>
</dbReference>
<protein>
    <submittedName>
        <fullName evidence="1">Uncharacterized protein</fullName>
    </submittedName>
</protein>
<organism evidence="1 2">
    <name type="scientific">Klenkia sesuvii</name>
    <dbReference type="NCBI Taxonomy" id="3103137"/>
    <lineage>
        <taxon>Bacteria</taxon>
        <taxon>Bacillati</taxon>
        <taxon>Actinomycetota</taxon>
        <taxon>Actinomycetes</taxon>
        <taxon>Geodermatophilales</taxon>
        <taxon>Geodermatophilaceae</taxon>
        <taxon>Klenkia</taxon>
    </lineage>
</organism>
<dbReference type="Proteomes" id="UP001361570">
    <property type="component" value="Unassembled WGS sequence"/>
</dbReference>
<dbReference type="RefSeq" id="WP_336402749.1">
    <property type="nucleotide sequence ID" value="NZ_JBAPLU010000002.1"/>
</dbReference>
<proteinExistence type="predicted"/>
<reference evidence="1 2" key="1">
    <citation type="submission" date="2024-03" db="EMBL/GenBank/DDBJ databases">
        <title>Draft genome sequence of Klenkia sp. LSe6-5.</title>
        <authorList>
            <person name="Duangmal K."/>
            <person name="Chantavorakit T."/>
        </authorList>
    </citation>
    <scope>NUCLEOTIDE SEQUENCE [LARGE SCALE GENOMIC DNA]</scope>
    <source>
        <strain evidence="1 2">LSe6-5</strain>
    </source>
</reference>